<evidence type="ECO:0000313" key="5">
    <source>
        <dbReference type="Proteomes" id="UP001458880"/>
    </source>
</evidence>
<dbReference type="SMART" id="SM00443">
    <property type="entry name" value="G_patch"/>
    <property type="match status" value="1"/>
</dbReference>
<dbReference type="PANTHER" id="PTHR23149">
    <property type="entry name" value="G PATCH DOMAIN CONTAINING PROTEIN"/>
    <property type="match status" value="1"/>
</dbReference>
<feature type="domain" description="G-patch" evidence="3">
    <location>
        <begin position="1"/>
        <end position="46"/>
    </location>
</feature>
<evidence type="ECO:0000259" key="3">
    <source>
        <dbReference type="PROSITE" id="PS50174"/>
    </source>
</evidence>
<organism evidence="4 5">
    <name type="scientific">Popillia japonica</name>
    <name type="common">Japanese beetle</name>
    <dbReference type="NCBI Taxonomy" id="7064"/>
    <lineage>
        <taxon>Eukaryota</taxon>
        <taxon>Metazoa</taxon>
        <taxon>Ecdysozoa</taxon>
        <taxon>Arthropoda</taxon>
        <taxon>Hexapoda</taxon>
        <taxon>Insecta</taxon>
        <taxon>Pterygota</taxon>
        <taxon>Neoptera</taxon>
        <taxon>Endopterygota</taxon>
        <taxon>Coleoptera</taxon>
        <taxon>Polyphaga</taxon>
        <taxon>Scarabaeiformia</taxon>
        <taxon>Scarabaeidae</taxon>
        <taxon>Rutelinae</taxon>
        <taxon>Popillia</taxon>
    </lineage>
</organism>
<gene>
    <name evidence="4" type="ORF">QE152_g13200</name>
</gene>
<evidence type="ECO:0000256" key="2">
    <source>
        <dbReference type="SAM" id="MobiDB-lite"/>
    </source>
</evidence>
<feature type="region of interest" description="Disordered" evidence="2">
    <location>
        <begin position="222"/>
        <end position="242"/>
    </location>
</feature>
<dbReference type="GO" id="GO:0003676">
    <property type="term" value="F:nucleic acid binding"/>
    <property type="evidence" value="ECO:0007669"/>
    <property type="project" value="InterPro"/>
</dbReference>
<dbReference type="Proteomes" id="UP001458880">
    <property type="component" value="Unassembled WGS sequence"/>
</dbReference>
<dbReference type="AlphaFoldDB" id="A0AAW1LEI3"/>
<reference evidence="4 5" key="1">
    <citation type="journal article" date="2024" name="BMC Genomics">
        <title>De novo assembly and annotation of Popillia japonica's genome with initial clues to its potential as an invasive pest.</title>
        <authorList>
            <person name="Cucini C."/>
            <person name="Boschi S."/>
            <person name="Funari R."/>
            <person name="Cardaioli E."/>
            <person name="Iannotti N."/>
            <person name="Marturano G."/>
            <person name="Paoli F."/>
            <person name="Bruttini M."/>
            <person name="Carapelli A."/>
            <person name="Frati F."/>
            <person name="Nardi F."/>
        </authorList>
    </citation>
    <scope>NUCLEOTIDE SEQUENCE [LARGE SCALE GENOMIC DNA]</scope>
    <source>
        <strain evidence="4">DMR45628</strain>
    </source>
</reference>
<proteinExistence type="predicted"/>
<dbReference type="InterPro" id="IPR000467">
    <property type="entry name" value="G_patch_dom"/>
</dbReference>
<keyword evidence="5" id="KW-1185">Reference proteome</keyword>
<dbReference type="Pfam" id="PF01585">
    <property type="entry name" value="G-patch"/>
    <property type="match status" value="1"/>
</dbReference>
<dbReference type="EMBL" id="JASPKY010000123">
    <property type="protein sequence ID" value="KAK9732005.1"/>
    <property type="molecule type" value="Genomic_DNA"/>
</dbReference>
<dbReference type="PANTHER" id="PTHR23149:SF9">
    <property type="entry name" value="G PATCH DOMAIN-CONTAINING PROTEIN 4"/>
    <property type="match status" value="1"/>
</dbReference>
<name>A0AAW1LEI3_POPJA</name>
<feature type="compositionally biased region" description="Basic residues" evidence="2">
    <location>
        <begin position="232"/>
        <end position="242"/>
    </location>
</feature>
<evidence type="ECO:0000313" key="4">
    <source>
        <dbReference type="EMBL" id="KAK9732005.1"/>
    </source>
</evidence>
<dbReference type="PROSITE" id="PS50174">
    <property type="entry name" value="G_PATCH"/>
    <property type="match status" value="1"/>
</dbReference>
<dbReference type="GO" id="GO:0005730">
    <property type="term" value="C:nucleolus"/>
    <property type="evidence" value="ECO:0007669"/>
    <property type="project" value="TreeGrafter"/>
</dbReference>
<protein>
    <recommendedName>
        <fullName evidence="1">G patch domain-containing protein 4</fullName>
    </recommendedName>
</protein>
<evidence type="ECO:0000256" key="1">
    <source>
        <dbReference type="ARBA" id="ARBA00040365"/>
    </source>
</evidence>
<comment type="caution">
    <text evidence="4">The sequence shown here is derived from an EMBL/GenBank/DDBJ whole genome shotgun (WGS) entry which is preliminary data.</text>
</comment>
<sequence length="446" mass="50689">MDFAKKQLEKYGWKEGQGLGRNEDGISTALKPKLKFDSAGVGYNAGKDFTDDWWNNVYQSALNNIEVDNKSKDEITVNTKNKESIDITNKSYLKELKRQNVNLEYGSFLKTAKLTSKGTVNYRTSNLLESNLETKMPALTDEELFAACGGRTAHKGARHGLKLSGKLSRLEKQEKMLLKKLQNVSLCDEKNDIERKIKKITKHKEKHKNNIEDVFGTLTFEDDSRSSSSSTSRKHKKKKKRKSVSFNETVTKYFTRDLDSSINSSDSNEASVILTIVEKSQIKDEETTSSSNNANVDVNGCDEGIEQDVESGSFEDCNHNSFEEAQSSKTERLSRAERKLMKKKNRATMRFLQEVNETITKQEETNEECKKCMKRKQGDDSNSMILLPKRYCELPGNVWERSTNHNKKKKSRKNKPADIGINSITKSLDKICKITDTLQVSVLLLT</sequence>
<dbReference type="InterPro" id="IPR050656">
    <property type="entry name" value="PINX1"/>
</dbReference>
<accession>A0AAW1LEI3</accession>